<dbReference type="PANTHER" id="PTHR13563">
    <property type="entry name" value="TRNA (GUANINE-9-) METHYLTRANSFERASE"/>
    <property type="match status" value="1"/>
</dbReference>
<comment type="caution">
    <text evidence="11">The sequence shown here is derived from an EMBL/GenBank/DDBJ whole genome shotgun (WGS) entry which is preliminary data.</text>
</comment>
<reference evidence="11 12" key="1">
    <citation type="submission" date="2024-11" db="EMBL/GenBank/DDBJ databases">
        <title>Chromosome-level genome assembly of the freshwater bivalve Anodonta woodiana.</title>
        <authorList>
            <person name="Chen X."/>
        </authorList>
    </citation>
    <scope>NUCLEOTIDE SEQUENCE [LARGE SCALE GENOMIC DNA]</scope>
    <source>
        <strain evidence="11">MN2024</strain>
        <tissue evidence="11">Gills</tissue>
    </source>
</reference>
<dbReference type="Proteomes" id="UP001634394">
    <property type="component" value="Unassembled WGS sequence"/>
</dbReference>
<dbReference type="GO" id="GO:0008168">
    <property type="term" value="F:methyltransferase activity"/>
    <property type="evidence" value="ECO:0007669"/>
    <property type="project" value="UniProtKB-KW"/>
</dbReference>
<gene>
    <name evidence="11" type="ORF">ACJMK2_039534</name>
</gene>
<evidence type="ECO:0000256" key="7">
    <source>
        <dbReference type="ARBA" id="ARBA00035725"/>
    </source>
</evidence>
<dbReference type="PANTHER" id="PTHR13563:SF19">
    <property type="entry name" value="TRNA METHYLTRANSFERASE 10 HOMOLOG B"/>
    <property type="match status" value="1"/>
</dbReference>
<organism evidence="11 12">
    <name type="scientific">Sinanodonta woodiana</name>
    <name type="common">Chinese pond mussel</name>
    <name type="synonym">Anodonta woodiana</name>
    <dbReference type="NCBI Taxonomy" id="1069815"/>
    <lineage>
        <taxon>Eukaryota</taxon>
        <taxon>Metazoa</taxon>
        <taxon>Spiralia</taxon>
        <taxon>Lophotrochozoa</taxon>
        <taxon>Mollusca</taxon>
        <taxon>Bivalvia</taxon>
        <taxon>Autobranchia</taxon>
        <taxon>Heteroconchia</taxon>
        <taxon>Palaeoheterodonta</taxon>
        <taxon>Unionida</taxon>
        <taxon>Unionoidea</taxon>
        <taxon>Unionidae</taxon>
        <taxon>Unioninae</taxon>
        <taxon>Sinanodonta</taxon>
    </lineage>
</organism>
<evidence type="ECO:0000256" key="5">
    <source>
        <dbReference type="ARBA" id="ARBA00035688"/>
    </source>
</evidence>
<feature type="region of interest" description="Disordered" evidence="9">
    <location>
        <begin position="31"/>
        <end position="64"/>
    </location>
</feature>
<comment type="function">
    <text evidence="8">S-adenosyl-L-methionine-dependent guanine N(1)-methyltransferase that catalyzes the formation of N(1)-methylguanine at position 9 (m1G9) in tRNAs. Probably not able to catalyze formation of N(1)-methyladenine at position 9 (m1A9) in tRNAs.</text>
</comment>
<dbReference type="InterPro" id="IPR028564">
    <property type="entry name" value="MT_TRM10-typ"/>
</dbReference>
<evidence type="ECO:0000256" key="9">
    <source>
        <dbReference type="SAM" id="MobiDB-lite"/>
    </source>
</evidence>
<proteinExistence type="predicted"/>
<evidence type="ECO:0000256" key="6">
    <source>
        <dbReference type="ARBA" id="ARBA00035712"/>
    </source>
</evidence>
<evidence type="ECO:0000259" key="10">
    <source>
        <dbReference type="PROSITE" id="PS51675"/>
    </source>
</evidence>
<dbReference type="EMBL" id="JBJQND010000007">
    <property type="protein sequence ID" value="KAL3871541.1"/>
    <property type="molecule type" value="Genomic_DNA"/>
</dbReference>
<sequence>MSEDICQQTGTQQEGKKRFCRSERKRLRYEKLLADKREQRKRRKLERKQRIREESNEKGDGTRLSKRDLKQLVKERCEAALVSGQRICIDCGLDGFMSDKEKGKLAQQIGRIYGSNRKSEAPAHIYLTSLKKEGQLYKHCVSKNEGFQNYLIEITDSSYIDLFKPDEIVYLSPDSTNILTEVSHDHVYVIGGLVDESVTKNITQSQADAQGIRTARLPIEEYMEKTDNGTFSKILAVNQVFDVLITYKATNDWRKALGAGIPKRKGFVPKELSNRAPCQTDGDQICVVLPAYTKYDWLCGAPSLHSLSRAVNTGQARPVLTWRRGKQTTVEKHEDCITKNCSHRKRYLIN</sequence>
<accession>A0ABD3WDU4</accession>
<evidence type="ECO:0000256" key="8">
    <source>
        <dbReference type="ARBA" id="ARBA00045240"/>
    </source>
</evidence>
<feature type="compositionally biased region" description="Basic and acidic residues" evidence="9">
    <location>
        <begin position="51"/>
        <end position="64"/>
    </location>
</feature>
<evidence type="ECO:0000256" key="1">
    <source>
        <dbReference type="ARBA" id="ARBA00022603"/>
    </source>
</evidence>
<dbReference type="PROSITE" id="PS51675">
    <property type="entry name" value="SAM_MT_TRM10"/>
    <property type="match status" value="1"/>
</dbReference>
<keyword evidence="1" id="KW-0489">Methyltransferase</keyword>
<protein>
    <recommendedName>
        <fullName evidence="5">tRNA methyltransferase 10 homolog B</fullName>
    </recommendedName>
    <alternativeName>
        <fullName evidence="6">RNA (guanine-9-)-methyltransferase domain-containing protein 3</fullName>
    </alternativeName>
    <alternativeName>
        <fullName evidence="7">tRNA (guanine(9)-N(1))-methyltransferase TRMT10B</fullName>
    </alternativeName>
</protein>
<evidence type="ECO:0000313" key="11">
    <source>
        <dbReference type="EMBL" id="KAL3871541.1"/>
    </source>
</evidence>
<dbReference type="Gene3D" id="3.40.1280.30">
    <property type="match status" value="1"/>
</dbReference>
<name>A0ABD3WDU4_SINWO</name>
<feature type="compositionally biased region" description="Basic residues" evidence="9">
    <location>
        <begin position="39"/>
        <end position="50"/>
    </location>
</feature>
<dbReference type="InterPro" id="IPR047911">
    <property type="entry name" value="Trm10_B_MTase_dom"/>
</dbReference>
<keyword evidence="3" id="KW-0949">S-adenosyl-L-methionine</keyword>
<dbReference type="InterPro" id="IPR007356">
    <property type="entry name" value="tRNA_m1G_MeTrfase_euk"/>
</dbReference>
<evidence type="ECO:0000313" key="12">
    <source>
        <dbReference type="Proteomes" id="UP001634394"/>
    </source>
</evidence>
<keyword evidence="12" id="KW-1185">Reference proteome</keyword>
<evidence type="ECO:0000256" key="3">
    <source>
        <dbReference type="ARBA" id="ARBA00022691"/>
    </source>
</evidence>
<dbReference type="AlphaFoldDB" id="A0ABD3WDU4"/>
<keyword evidence="4" id="KW-0175">Coiled coil</keyword>
<keyword evidence="2" id="KW-0808">Transferase</keyword>
<evidence type="ECO:0000256" key="4">
    <source>
        <dbReference type="ARBA" id="ARBA00023054"/>
    </source>
</evidence>
<dbReference type="CDD" id="cd18100">
    <property type="entry name" value="Trm10euk_B"/>
    <property type="match status" value="1"/>
</dbReference>
<feature type="domain" description="SAM-dependent MTase TRM10-type" evidence="10">
    <location>
        <begin position="73"/>
        <end position="268"/>
    </location>
</feature>
<dbReference type="GO" id="GO:0032259">
    <property type="term" value="P:methylation"/>
    <property type="evidence" value="ECO:0007669"/>
    <property type="project" value="UniProtKB-KW"/>
</dbReference>
<dbReference type="InterPro" id="IPR038459">
    <property type="entry name" value="MT_TRM10-typ_sf"/>
</dbReference>
<evidence type="ECO:0000256" key="2">
    <source>
        <dbReference type="ARBA" id="ARBA00022679"/>
    </source>
</evidence>